<comment type="caution">
    <text evidence="7">The sequence shown here is derived from an EMBL/GenBank/DDBJ whole genome shotgun (WGS) entry which is preliminary data.</text>
</comment>
<dbReference type="GO" id="GO:0051225">
    <property type="term" value="P:spindle assembly"/>
    <property type="evidence" value="ECO:0007669"/>
    <property type="project" value="TreeGrafter"/>
</dbReference>
<dbReference type="Proteomes" id="UP000807342">
    <property type="component" value="Unassembled WGS sequence"/>
</dbReference>
<dbReference type="InterPro" id="IPR007259">
    <property type="entry name" value="GCP"/>
</dbReference>
<accession>A0A9P5XBY8</accession>
<comment type="subcellular location">
    <subcellularLocation>
        <location evidence="5">Cytoplasm</location>
        <location evidence="5">Cytoskeleton</location>
        <location evidence="5">Microtubule organizing center</location>
    </subcellularLocation>
</comment>
<keyword evidence="8" id="KW-1185">Reference proteome</keyword>
<dbReference type="GO" id="GO:0051321">
    <property type="term" value="P:meiotic cell cycle"/>
    <property type="evidence" value="ECO:0007669"/>
    <property type="project" value="TreeGrafter"/>
</dbReference>
<gene>
    <name evidence="7" type="ORF">P691DRAFT_760122</name>
</gene>
<evidence type="ECO:0000256" key="2">
    <source>
        <dbReference type="ARBA" id="ARBA00022490"/>
    </source>
</evidence>
<sequence>MAKRALDSPIWFRLNHDDLKNKVDGLEFNELPAVFPRFFVPSLQDKPQNPIIDSIKLSERNREPVNDCSKERHSLPPELHIITDDLVRLRLGDEGQAMKEGSVWEKLDVHSSNRKSQLLSWDALRPTSQQTRTSTPFLSERDSLVYASARHYVRPHLKDTSTHVVYVNQADLFSSLKMTVLGNSSVFHSWDAKSERFVQTGVGEGERGFLLLDGKDEVISNSVISRFLNIGNMLRRLEILLAGLRNNTGPTIHAFAHALSNVLDWLRKTLAKCPPSSAELAAGNVAISRVWLQYGLYQDTLTSLSELCGRGEEKVPQDYEHLNPNPINILSRIYTHLGTHIIQQSSRTITAIFAYILTCTSNEYLRQVSQSVGFGPQPPQRQERVATLALDEYTIDEDAEEGEEDIFEVLERIEDSYPSFFPPELLAILPAAQRSLILLKRARPDHPLLTDPRRQDEVRWLWRKEDIDAAYFKIQKFYHTQSSQTNDEGTYAGAPVQEYKPELEGLRIFDMEPGASTQNTPLVSQATASAVQDFIDSFPDSLSPIAPTFSHLSSIVFSNLLQHSSALSSTLLELFLDHPGELNLRSHLILLRDFLLITSPPFRLRLSAALFSDKEDYEIDNKNRTLSLQTIRQRKQIAESTQPWAVGLASALLEREIWPPVGADLSFFLRTVIVDSIEYPQGPSKIPKQVASDASWRLGFAIRDLPTGPGRDKWLNPLCVEALDFLYMDYKPPHPLEVLIPHEVLSKYQRMFTFLLRLIRVEHALHAVRRMMRCTITPVFPTLASARKLALHFRFVAQSFVNALSGYVFDTVIGGNFDPFLAELVPNHKEDDNQEHRRFSDVFELAKRHSDLLDDILSACLMRSGQRAAGDLLRQATEIVLEFAVVIGELRRGRLQEYEAAPMVEDAFAKFRNKMATLTKVLKGLVEKSSSKSYAEHFFAGQRNLPGGLEALHHLLLRIDMSDWWSMSPQ</sequence>
<dbReference type="GO" id="GO:0000930">
    <property type="term" value="C:gamma-tubulin complex"/>
    <property type="evidence" value="ECO:0007669"/>
    <property type="project" value="TreeGrafter"/>
</dbReference>
<feature type="domain" description="Gamma tubulin complex component C-terminal" evidence="6">
    <location>
        <begin position="584"/>
        <end position="965"/>
    </location>
</feature>
<evidence type="ECO:0000256" key="1">
    <source>
        <dbReference type="ARBA" id="ARBA00010337"/>
    </source>
</evidence>
<dbReference type="InterPro" id="IPR040457">
    <property type="entry name" value="GCP_C"/>
</dbReference>
<keyword evidence="2 5" id="KW-0963">Cytoplasm</keyword>
<reference evidence="7" key="1">
    <citation type="submission" date="2020-11" db="EMBL/GenBank/DDBJ databases">
        <authorList>
            <consortium name="DOE Joint Genome Institute"/>
            <person name="Ahrendt S."/>
            <person name="Riley R."/>
            <person name="Andreopoulos W."/>
            <person name="Labutti K."/>
            <person name="Pangilinan J."/>
            <person name="Ruiz-Duenas F.J."/>
            <person name="Barrasa J.M."/>
            <person name="Sanchez-Garcia M."/>
            <person name="Camarero S."/>
            <person name="Miyauchi S."/>
            <person name="Serrano A."/>
            <person name="Linde D."/>
            <person name="Babiker R."/>
            <person name="Drula E."/>
            <person name="Ayuso-Fernandez I."/>
            <person name="Pacheco R."/>
            <person name="Padilla G."/>
            <person name="Ferreira P."/>
            <person name="Barriuso J."/>
            <person name="Kellner H."/>
            <person name="Castanera R."/>
            <person name="Alfaro M."/>
            <person name="Ramirez L."/>
            <person name="Pisabarro A.G."/>
            <person name="Kuo A."/>
            <person name="Tritt A."/>
            <person name="Lipzen A."/>
            <person name="He G."/>
            <person name="Yan M."/>
            <person name="Ng V."/>
            <person name="Cullen D."/>
            <person name="Martin F."/>
            <person name="Rosso M.-N."/>
            <person name="Henrissat B."/>
            <person name="Hibbett D."/>
            <person name="Martinez A.T."/>
            <person name="Grigoriev I.V."/>
        </authorList>
    </citation>
    <scope>NUCLEOTIDE SEQUENCE</scope>
    <source>
        <strain evidence="7">MF-IS2</strain>
    </source>
</reference>
<evidence type="ECO:0000256" key="3">
    <source>
        <dbReference type="ARBA" id="ARBA00022701"/>
    </source>
</evidence>
<dbReference type="EMBL" id="MU151169">
    <property type="protein sequence ID" value="KAF9448213.1"/>
    <property type="molecule type" value="Genomic_DNA"/>
</dbReference>
<dbReference type="InterPro" id="IPR042241">
    <property type="entry name" value="GCP_C_sf"/>
</dbReference>
<dbReference type="GO" id="GO:0000922">
    <property type="term" value="C:spindle pole"/>
    <property type="evidence" value="ECO:0007669"/>
    <property type="project" value="InterPro"/>
</dbReference>
<dbReference type="PANTHER" id="PTHR19302">
    <property type="entry name" value="GAMMA TUBULIN COMPLEX PROTEIN"/>
    <property type="match status" value="1"/>
</dbReference>
<dbReference type="AlphaFoldDB" id="A0A9P5XBY8"/>
<dbReference type="GO" id="GO:0051011">
    <property type="term" value="F:microtubule minus-end binding"/>
    <property type="evidence" value="ECO:0007669"/>
    <property type="project" value="TreeGrafter"/>
</dbReference>
<dbReference type="GO" id="GO:0031122">
    <property type="term" value="P:cytoplasmic microtubule organization"/>
    <property type="evidence" value="ECO:0007669"/>
    <property type="project" value="TreeGrafter"/>
</dbReference>
<protein>
    <recommendedName>
        <fullName evidence="5">Spindle pole body component</fullName>
    </recommendedName>
</protein>
<organism evidence="7 8">
    <name type="scientific">Macrolepiota fuliginosa MF-IS2</name>
    <dbReference type="NCBI Taxonomy" id="1400762"/>
    <lineage>
        <taxon>Eukaryota</taxon>
        <taxon>Fungi</taxon>
        <taxon>Dikarya</taxon>
        <taxon>Basidiomycota</taxon>
        <taxon>Agaricomycotina</taxon>
        <taxon>Agaricomycetes</taxon>
        <taxon>Agaricomycetidae</taxon>
        <taxon>Agaricales</taxon>
        <taxon>Agaricineae</taxon>
        <taxon>Agaricaceae</taxon>
        <taxon>Macrolepiota</taxon>
    </lineage>
</organism>
<keyword evidence="4 5" id="KW-0206">Cytoskeleton</keyword>
<evidence type="ECO:0000313" key="8">
    <source>
        <dbReference type="Proteomes" id="UP000807342"/>
    </source>
</evidence>
<dbReference type="Pfam" id="PF04130">
    <property type="entry name" value="GCP_C_terminal"/>
    <property type="match status" value="1"/>
</dbReference>
<dbReference type="Gene3D" id="1.20.120.1900">
    <property type="entry name" value="Gamma-tubulin complex, C-terminal domain"/>
    <property type="match status" value="1"/>
</dbReference>
<dbReference type="GO" id="GO:0043015">
    <property type="term" value="F:gamma-tubulin binding"/>
    <property type="evidence" value="ECO:0007669"/>
    <property type="project" value="InterPro"/>
</dbReference>
<comment type="similarity">
    <text evidence="1 5">Belongs to the TUBGCP family.</text>
</comment>
<dbReference type="GO" id="GO:0007020">
    <property type="term" value="P:microtubule nucleation"/>
    <property type="evidence" value="ECO:0007669"/>
    <property type="project" value="InterPro"/>
</dbReference>
<dbReference type="GO" id="GO:0005816">
    <property type="term" value="C:spindle pole body"/>
    <property type="evidence" value="ECO:0007669"/>
    <property type="project" value="UniProtKB-ARBA"/>
</dbReference>
<dbReference type="GO" id="GO:0000278">
    <property type="term" value="P:mitotic cell cycle"/>
    <property type="evidence" value="ECO:0007669"/>
    <property type="project" value="TreeGrafter"/>
</dbReference>
<dbReference type="OrthoDB" id="775571at2759"/>
<proteinExistence type="inferred from homology"/>
<name>A0A9P5XBY8_9AGAR</name>
<evidence type="ECO:0000256" key="4">
    <source>
        <dbReference type="ARBA" id="ARBA00023212"/>
    </source>
</evidence>
<evidence type="ECO:0000313" key="7">
    <source>
        <dbReference type="EMBL" id="KAF9448213.1"/>
    </source>
</evidence>
<evidence type="ECO:0000259" key="6">
    <source>
        <dbReference type="Pfam" id="PF04130"/>
    </source>
</evidence>
<dbReference type="PANTHER" id="PTHR19302:SF70">
    <property type="entry name" value="GAMMA-TUBULIN COMPLEX COMPONENT 6"/>
    <property type="match status" value="1"/>
</dbReference>
<keyword evidence="3 5" id="KW-0493">Microtubule</keyword>
<dbReference type="GO" id="GO:0005874">
    <property type="term" value="C:microtubule"/>
    <property type="evidence" value="ECO:0007669"/>
    <property type="project" value="UniProtKB-KW"/>
</dbReference>
<evidence type="ECO:0000256" key="5">
    <source>
        <dbReference type="RuleBase" id="RU363050"/>
    </source>
</evidence>